<feature type="domain" description="Reverse transcriptase" evidence="1">
    <location>
        <begin position="15"/>
        <end position="296"/>
    </location>
</feature>
<sequence length="488" mass="56267">LADVVTPVLCHLYNYSVANGVYPACWKQSLVVPLKKVNKPVGVSDFRAINILCASGKVFDKIIYGELNQFLMNNNILNERQSAYRTGYSTETALVRVCDDIRRAMDERNITILVMIDLSRAFDRVQHEVLLFILESVGISERMLKWFKSYLLERSQSTKGLDGTVSMALKTKIGVPQGSVLSAMCFSLFINSLPMVLDRCKYMLYADGLQVYMHAPLCDLEQAIISVNLELQKLVVWCQNHGMAINVNKCNAMVVAYPRLRTNICFERIPRIEIDGQVLEYVDEVKNLGVWFTSTLSWSMQVTKVCNNVFSALYQLRRLAVDFPFRVRLQLVQALVLHNFDYAATAFCDLNGEEIEKLQKAQNAIIRFVFRLRLDDHVTPYYRRLGMLKIKEKMKLAVAVLLFKNLKFGTPKYLTDDFVFLSDTHDRDTRNKLLRVPKHRTTIFNKSYCAFATRLFNENCNYFDTNLNISTFKKKFTDMLMKTYTPSE</sequence>
<protein>
    <submittedName>
        <fullName evidence="2">RNA-directed DNA polymerase from mobile element jockey</fullName>
    </submittedName>
</protein>
<dbReference type="Pfam" id="PF00078">
    <property type="entry name" value="RVT_1"/>
    <property type="match status" value="1"/>
</dbReference>
<dbReference type="PROSITE" id="PS50878">
    <property type="entry name" value="RT_POL"/>
    <property type="match status" value="1"/>
</dbReference>
<name>A0A0A9YXJ4_LYGHE</name>
<dbReference type="SUPFAM" id="SSF56672">
    <property type="entry name" value="DNA/RNA polymerases"/>
    <property type="match status" value="1"/>
</dbReference>
<keyword evidence="2" id="KW-0808">Transferase</keyword>
<dbReference type="InterPro" id="IPR043502">
    <property type="entry name" value="DNA/RNA_pol_sf"/>
</dbReference>
<dbReference type="EMBL" id="GBHO01007781">
    <property type="protein sequence ID" value="JAG35823.1"/>
    <property type="molecule type" value="Transcribed_RNA"/>
</dbReference>
<reference evidence="2" key="2">
    <citation type="submission" date="2014-07" db="EMBL/GenBank/DDBJ databases">
        <authorList>
            <person name="Hull J."/>
        </authorList>
    </citation>
    <scope>NUCLEOTIDE SEQUENCE</scope>
</reference>
<dbReference type="PANTHER" id="PTHR33332">
    <property type="entry name" value="REVERSE TRANSCRIPTASE DOMAIN-CONTAINING PROTEIN"/>
    <property type="match status" value="1"/>
</dbReference>
<evidence type="ECO:0000259" key="1">
    <source>
        <dbReference type="PROSITE" id="PS50878"/>
    </source>
</evidence>
<gene>
    <name evidence="2" type="primary">pol_323</name>
    <name evidence="2" type="ORF">CM83_16273</name>
</gene>
<dbReference type="AlphaFoldDB" id="A0A0A9YXJ4"/>
<evidence type="ECO:0000313" key="2">
    <source>
        <dbReference type="EMBL" id="JAG35823.1"/>
    </source>
</evidence>
<dbReference type="CDD" id="cd01650">
    <property type="entry name" value="RT_nLTR_like"/>
    <property type="match status" value="1"/>
</dbReference>
<organism evidence="2">
    <name type="scientific">Lygus hesperus</name>
    <name type="common">Western plant bug</name>
    <dbReference type="NCBI Taxonomy" id="30085"/>
    <lineage>
        <taxon>Eukaryota</taxon>
        <taxon>Metazoa</taxon>
        <taxon>Ecdysozoa</taxon>
        <taxon>Arthropoda</taxon>
        <taxon>Hexapoda</taxon>
        <taxon>Insecta</taxon>
        <taxon>Pterygota</taxon>
        <taxon>Neoptera</taxon>
        <taxon>Paraneoptera</taxon>
        <taxon>Hemiptera</taxon>
        <taxon>Heteroptera</taxon>
        <taxon>Panheteroptera</taxon>
        <taxon>Cimicomorpha</taxon>
        <taxon>Miridae</taxon>
        <taxon>Mirini</taxon>
        <taxon>Lygus</taxon>
    </lineage>
</organism>
<feature type="non-terminal residue" evidence="2">
    <location>
        <position position="1"/>
    </location>
</feature>
<dbReference type="InterPro" id="IPR000477">
    <property type="entry name" value="RT_dom"/>
</dbReference>
<accession>A0A0A9YXJ4</accession>
<keyword evidence="2" id="KW-0548">Nucleotidyltransferase</keyword>
<reference evidence="2" key="1">
    <citation type="journal article" date="2014" name="PLoS ONE">
        <title>Transcriptome-Based Identification of ABC Transporters in the Western Tarnished Plant Bug Lygus hesperus.</title>
        <authorList>
            <person name="Hull J.J."/>
            <person name="Chaney K."/>
            <person name="Geib S.M."/>
            <person name="Fabrick J.A."/>
            <person name="Brent C.S."/>
            <person name="Walsh D."/>
            <person name="Lavine L.C."/>
        </authorList>
    </citation>
    <scope>NUCLEOTIDE SEQUENCE</scope>
</reference>
<keyword evidence="2" id="KW-0695">RNA-directed DNA polymerase</keyword>
<dbReference type="GO" id="GO:0003964">
    <property type="term" value="F:RNA-directed DNA polymerase activity"/>
    <property type="evidence" value="ECO:0007669"/>
    <property type="project" value="UniProtKB-KW"/>
</dbReference>
<proteinExistence type="predicted"/>